<dbReference type="InterPro" id="IPR001647">
    <property type="entry name" value="HTH_TetR"/>
</dbReference>
<dbReference type="InterPro" id="IPR009057">
    <property type="entry name" value="Homeodomain-like_sf"/>
</dbReference>
<dbReference type="EMBL" id="BMIQ01000009">
    <property type="protein sequence ID" value="GGE21377.1"/>
    <property type="molecule type" value="Genomic_DNA"/>
</dbReference>
<reference evidence="6" key="1">
    <citation type="journal article" date="2014" name="Int. J. Syst. Evol. Microbiol.">
        <title>Complete genome sequence of Corynebacterium casei LMG S-19264T (=DSM 44701T), isolated from a smear-ripened cheese.</title>
        <authorList>
            <consortium name="US DOE Joint Genome Institute (JGI-PGF)"/>
            <person name="Walter F."/>
            <person name="Albersmeier A."/>
            <person name="Kalinowski J."/>
            <person name="Ruckert C."/>
        </authorList>
    </citation>
    <scope>NUCLEOTIDE SEQUENCE</scope>
    <source>
        <strain evidence="6">CGMCC 1.15367</strain>
    </source>
</reference>
<evidence type="ECO:0000259" key="5">
    <source>
        <dbReference type="PROSITE" id="PS50977"/>
    </source>
</evidence>
<keyword evidence="2 4" id="KW-0238">DNA-binding</keyword>
<dbReference type="Pfam" id="PF17937">
    <property type="entry name" value="TetR_C_28"/>
    <property type="match status" value="1"/>
</dbReference>
<feature type="domain" description="HTH tetR-type" evidence="5">
    <location>
        <begin position="6"/>
        <end position="66"/>
    </location>
</feature>
<dbReference type="GO" id="GO:0003677">
    <property type="term" value="F:DNA binding"/>
    <property type="evidence" value="ECO:0007669"/>
    <property type="project" value="UniProtKB-UniRule"/>
</dbReference>
<dbReference type="AlphaFoldDB" id="A0A917EBF5"/>
<protein>
    <submittedName>
        <fullName evidence="6">TetR family transcriptional regulator</fullName>
    </submittedName>
</protein>
<dbReference type="Pfam" id="PF00440">
    <property type="entry name" value="TetR_N"/>
    <property type="match status" value="1"/>
</dbReference>
<evidence type="ECO:0000256" key="2">
    <source>
        <dbReference type="ARBA" id="ARBA00023125"/>
    </source>
</evidence>
<evidence type="ECO:0000313" key="6">
    <source>
        <dbReference type="EMBL" id="GGE21377.1"/>
    </source>
</evidence>
<keyword evidence="3" id="KW-0804">Transcription</keyword>
<comment type="caution">
    <text evidence="6">The sequence shown here is derived from an EMBL/GenBank/DDBJ whole genome shotgun (WGS) entry which is preliminary data.</text>
</comment>
<accession>A0A917EBF5</accession>
<dbReference type="InterPro" id="IPR041479">
    <property type="entry name" value="TetR_CgmR_C"/>
</dbReference>
<reference evidence="6" key="2">
    <citation type="submission" date="2020-09" db="EMBL/GenBank/DDBJ databases">
        <authorList>
            <person name="Sun Q."/>
            <person name="Zhou Y."/>
        </authorList>
    </citation>
    <scope>NUCLEOTIDE SEQUENCE</scope>
    <source>
        <strain evidence="6">CGMCC 1.15367</strain>
    </source>
</reference>
<feature type="DNA-binding region" description="H-T-H motif" evidence="4">
    <location>
        <begin position="29"/>
        <end position="48"/>
    </location>
</feature>
<name>A0A917EBF5_9HYPH</name>
<keyword evidence="7" id="KW-1185">Reference proteome</keyword>
<dbReference type="SUPFAM" id="SSF46689">
    <property type="entry name" value="Homeodomain-like"/>
    <property type="match status" value="1"/>
</dbReference>
<evidence type="ECO:0000256" key="3">
    <source>
        <dbReference type="ARBA" id="ARBA00023163"/>
    </source>
</evidence>
<evidence type="ECO:0000256" key="1">
    <source>
        <dbReference type="ARBA" id="ARBA00023015"/>
    </source>
</evidence>
<dbReference type="Gene3D" id="1.10.357.10">
    <property type="entry name" value="Tetracycline Repressor, domain 2"/>
    <property type="match status" value="1"/>
</dbReference>
<organism evidence="6 7">
    <name type="scientific">Aureimonas endophytica</name>
    <dbReference type="NCBI Taxonomy" id="2027858"/>
    <lineage>
        <taxon>Bacteria</taxon>
        <taxon>Pseudomonadati</taxon>
        <taxon>Pseudomonadota</taxon>
        <taxon>Alphaproteobacteria</taxon>
        <taxon>Hyphomicrobiales</taxon>
        <taxon>Aurantimonadaceae</taxon>
        <taxon>Aureimonas</taxon>
    </lineage>
</organism>
<dbReference type="PROSITE" id="PS50977">
    <property type="entry name" value="HTH_TETR_2"/>
    <property type="match status" value="1"/>
</dbReference>
<dbReference type="RefSeq" id="WP_188912668.1">
    <property type="nucleotide sequence ID" value="NZ_BMIQ01000009.1"/>
</dbReference>
<gene>
    <name evidence="6" type="ORF">GCM10011390_45900</name>
</gene>
<dbReference type="Proteomes" id="UP000644699">
    <property type="component" value="Unassembled WGS sequence"/>
</dbReference>
<evidence type="ECO:0000256" key="4">
    <source>
        <dbReference type="PROSITE-ProRule" id="PRU00335"/>
    </source>
</evidence>
<proteinExistence type="predicted"/>
<dbReference type="PRINTS" id="PR00455">
    <property type="entry name" value="HTHTETR"/>
</dbReference>
<sequence>MGRRRSIDRDRVLDIAEGIVAEHGAGALTIGAVAEAAGITKGGVQSCFGTKEMLIAAMLERWMAEDDSRFAALAGPDPSPRRRLRAHVETTEHYDRLAQTRVASLLATLLQTPEQVAGMRTWYAARLAGLDPDTEEGRRARLAFLAGEGAFHLRFLGLLPIDSREWREIFADIRALLDDPA</sequence>
<dbReference type="PANTHER" id="PTHR47506">
    <property type="entry name" value="TRANSCRIPTIONAL REGULATORY PROTEIN"/>
    <property type="match status" value="1"/>
</dbReference>
<evidence type="ECO:0000313" key="7">
    <source>
        <dbReference type="Proteomes" id="UP000644699"/>
    </source>
</evidence>
<dbReference type="PANTHER" id="PTHR47506:SF1">
    <property type="entry name" value="HTH-TYPE TRANSCRIPTIONAL REGULATOR YJDC"/>
    <property type="match status" value="1"/>
</dbReference>
<keyword evidence="1" id="KW-0805">Transcription regulation</keyword>